<feature type="region of interest" description="Disordered" evidence="5">
    <location>
        <begin position="252"/>
        <end position="404"/>
    </location>
</feature>
<keyword evidence="3 6" id="KW-1133">Transmembrane helix</keyword>
<dbReference type="CDD" id="cd00038">
    <property type="entry name" value="CAP_ED"/>
    <property type="match status" value="1"/>
</dbReference>
<reference evidence="9 10" key="1">
    <citation type="submission" date="2014-04" db="EMBL/GenBank/DDBJ databases">
        <authorList>
            <consortium name="DOE Joint Genome Institute"/>
            <person name="Kuo A."/>
            <person name="Gay G."/>
            <person name="Dore J."/>
            <person name="Kohler A."/>
            <person name="Nagy L.G."/>
            <person name="Floudas D."/>
            <person name="Copeland A."/>
            <person name="Barry K.W."/>
            <person name="Cichocki N."/>
            <person name="Veneault-Fourrey C."/>
            <person name="LaButti K."/>
            <person name="Lindquist E.A."/>
            <person name="Lipzen A."/>
            <person name="Lundell T."/>
            <person name="Morin E."/>
            <person name="Murat C."/>
            <person name="Sun H."/>
            <person name="Tunlid A."/>
            <person name="Henrissat B."/>
            <person name="Grigoriev I.V."/>
            <person name="Hibbett D.S."/>
            <person name="Martin F."/>
            <person name="Nordberg H.P."/>
            <person name="Cantor M.N."/>
            <person name="Hua S.X."/>
        </authorList>
    </citation>
    <scope>NUCLEOTIDE SEQUENCE [LARGE SCALE GENOMIC DNA]</scope>
    <source>
        <strain evidence="10">h7</strain>
    </source>
</reference>
<feature type="region of interest" description="Disordered" evidence="5">
    <location>
        <begin position="54"/>
        <end position="76"/>
    </location>
</feature>
<reference evidence="10" key="2">
    <citation type="submission" date="2015-01" db="EMBL/GenBank/DDBJ databases">
        <title>Evolutionary Origins and Diversification of the Mycorrhizal Mutualists.</title>
        <authorList>
            <consortium name="DOE Joint Genome Institute"/>
            <consortium name="Mycorrhizal Genomics Consortium"/>
            <person name="Kohler A."/>
            <person name="Kuo A."/>
            <person name="Nagy L.G."/>
            <person name="Floudas D."/>
            <person name="Copeland A."/>
            <person name="Barry K.W."/>
            <person name="Cichocki N."/>
            <person name="Veneault-Fourrey C."/>
            <person name="LaButti K."/>
            <person name="Lindquist E.A."/>
            <person name="Lipzen A."/>
            <person name="Lundell T."/>
            <person name="Morin E."/>
            <person name="Murat C."/>
            <person name="Riley R."/>
            <person name="Ohm R."/>
            <person name="Sun H."/>
            <person name="Tunlid A."/>
            <person name="Henrissat B."/>
            <person name="Grigoriev I.V."/>
            <person name="Hibbett D.S."/>
            <person name="Martin F."/>
        </authorList>
    </citation>
    <scope>NUCLEOTIDE SEQUENCE [LARGE SCALE GENOMIC DNA]</scope>
    <source>
        <strain evidence="10">h7</strain>
    </source>
</reference>
<dbReference type="OrthoDB" id="409725at2759"/>
<dbReference type="SUPFAM" id="SSF52091">
    <property type="entry name" value="SpoIIaa-like"/>
    <property type="match status" value="1"/>
</dbReference>
<dbReference type="InterPro" id="IPR018490">
    <property type="entry name" value="cNMP-bd_dom_sf"/>
</dbReference>
<feature type="compositionally biased region" description="Polar residues" evidence="5">
    <location>
        <begin position="263"/>
        <end position="277"/>
    </location>
</feature>
<evidence type="ECO:0000256" key="3">
    <source>
        <dbReference type="ARBA" id="ARBA00022989"/>
    </source>
</evidence>
<dbReference type="HOGENOM" id="CLU_003182_0_1_1"/>
<dbReference type="GO" id="GO:0016020">
    <property type="term" value="C:membrane"/>
    <property type="evidence" value="ECO:0007669"/>
    <property type="project" value="UniProtKB-SubCell"/>
</dbReference>
<feature type="transmembrane region" description="Helical" evidence="6">
    <location>
        <begin position="599"/>
        <end position="626"/>
    </location>
</feature>
<dbReference type="CDD" id="cd07042">
    <property type="entry name" value="STAS_SulP_like_sulfate_transporter"/>
    <property type="match status" value="1"/>
</dbReference>
<evidence type="ECO:0000256" key="4">
    <source>
        <dbReference type="ARBA" id="ARBA00023136"/>
    </source>
</evidence>
<dbReference type="InterPro" id="IPR002645">
    <property type="entry name" value="STAS_dom"/>
</dbReference>
<sequence>MDDETRAPVATLASNAHPYLVPATNTGGNTSGLASMTSFLGYMHRRLSDFVAPDSLTRPRRMQTDAEGQETNSLEDASVVVDGLESAQGHESADSTPNHHKGSASLHRVGLLQPKSYNAVASYFQMPPNSPSQRSPHPDPHTPDSIRAATLQLSNMRFPASVPTSGGMDQQPNTLPAGSGFIFPEGGTLLSNDRAPILHSESTSDLSGLGFEPDQRSFVSQSLNSSFLREIPTSNSSLASVSASRSDSYGLEDSIVTLPPPQASGSSDQKISGNQGNVKARPERTKPSGLSLLRPASSEAGSSPASSSRSSSVSSSRSGATKYSQPIQDNPSPLPLMSPPLGESTPTATPMGTPRAPFLPPLQSPPQRTPNENHVHWRSPTSLVKRLGPTTPLTHSPELPVSMDETTPLLSTHAKLLPSPSSSPSPLPHMRGFLLRQDNEDSDQTHSNGVIAIEEGWSRSFFQNGKVNGTDSPGVHKSHFNVDAKAAKETLRRELVEKAPEHMLTALRAIPAVLLGSLLNILDGVSYGMIIFPATGVFADLGPMGVSMFFLTTVVAQLVYTCGGSGFAGANGSMMIEVVPFFHIMATSIANEIGEDKPLAVIATTLVAYSFSSILTGLAFFLLGALKLGVVVGFFPRHILVGCIGGVGAFLIETGLTVSMRIPEDDFTMTWETFQFMFLDTHNLTLWTVPLGLAILLRLITHKFHHQLIFPAYFIIIPVIFYIVVFARGLDLGDLRRSGWLFDMGQSAHEPWHKFWSYYDFGLVHYNALWLTLPTQFALLFFNILHPPLNVPALAVSLNDDVDTNKELVAHGYSNFLAGLVGTLPNYLVYVNTLLFYRVGGGNRIAGFLLAIATVGLLVVGAGPIAFLPVMVVGALIFVLGIDLVKEALWDNRHRVSWSEYITIISIMVAMTVWDFVIGVLFGIIVCCFFFVVQNSQLRSIRAMYTGDLSMSAVRRPSLQRAYIREVSKQTTILRLQGFLFFGTITYVEETIRNLLEGPSWEHHPIQFLVLDLSLVAGIDMSSAEAFVRIHRLLAAKRVTLVFCGFTVDSPIGKALRSVEVLGVRGVELFGTFNDAMEWTENAYLRAWFRSQKIETSAASFAVPGRQDADIDYSHFVGSFVRSPRRSHLRDAGDRTMATEIVSEPEPDVDVEPFNTLRKAFSSYGDLDPLLFQPIKRYLERISVPAGHVFWRQGDPSAGLYIIESGVLRASYEFANVVQDFDESMVAGTVAGEMSALSDSPRNSTVVAEHASVLWKLSNENIQRLQVEEPALARVFIQLVLKAAKLDYDVLLAAIASRQ</sequence>
<feature type="transmembrane region" description="Helical" evidence="6">
    <location>
        <begin position="638"/>
        <end position="662"/>
    </location>
</feature>
<dbReference type="InterPro" id="IPR011547">
    <property type="entry name" value="SLC26A/SulP_dom"/>
</dbReference>
<dbReference type="Pfam" id="PF01740">
    <property type="entry name" value="STAS"/>
    <property type="match status" value="1"/>
</dbReference>
<feature type="compositionally biased region" description="Polar residues" evidence="5">
    <location>
        <begin position="321"/>
        <end position="330"/>
    </location>
</feature>
<dbReference type="STRING" id="686832.A0A0C3CK57"/>
<accession>A0A0C3CK57</accession>
<feature type="transmembrane region" description="Helical" evidence="6">
    <location>
        <begin position="816"/>
        <end position="837"/>
    </location>
</feature>
<gene>
    <name evidence="9" type="ORF">M413DRAFT_443161</name>
</gene>
<dbReference type="InterPro" id="IPR036513">
    <property type="entry name" value="STAS_dom_sf"/>
</dbReference>
<feature type="domain" description="STAS" evidence="8">
    <location>
        <begin position="973"/>
        <end position="1080"/>
    </location>
</feature>
<name>A0A0C3CK57_HEBCY</name>
<organism evidence="9 10">
    <name type="scientific">Hebeloma cylindrosporum</name>
    <dbReference type="NCBI Taxonomy" id="76867"/>
    <lineage>
        <taxon>Eukaryota</taxon>
        <taxon>Fungi</taxon>
        <taxon>Dikarya</taxon>
        <taxon>Basidiomycota</taxon>
        <taxon>Agaricomycotina</taxon>
        <taxon>Agaricomycetes</taxon>
        <taxon>Agaricomycetidae</taxon>
        <taxon>Agaricales</taxon>
        <taxon>Agaricineae</taxon>
        <taxon>Hymenogastraceae</taxon>
        <taxon>Hebeloma</taxon>
    </lineage>
</organism>
<dbReference type="EMBL" id="KN831774">
    <property type="protein sequence ID" value="KIM44116.1"/>
    <property type="molecule type" value="Genomic_DNA"/>
</dbReference>
<dbReference type="PANTHER" id="PTHR43310:SF4">
    <property type="entry name" value="AFR304WP"/>
    <property type="match status" value="1"/>
</dbReference>
<dbReference type="InterPro" id="IPR000595">
    <property type="entry name" value="cNMP-bd_dom"/>
</dbReference>
<evidence type="ECO:0000256" key="1">
    <source>
        <dbReference type="ARBA" id="ARBA00004141"/>
    </source>
</evidence>
<feature type="transmembrane region" description="Helical" evidence="6">
    <location>
        <begin position="902"/>
        <end position="933"/>
    </location>
</feature>
<proteinExistence type="predicted"/>
<keyword evidence="10" id="KW-1185">Reference proteome</keyword>
<feature type="compositionally biased region" description="Pro residues" evidence="5">
    <location>
        <begin position="357"/>
        <end position="368"/>
    </location>
</feature>
<dbReference type="Gene3D" id="3.30.750.24">
    <property type="entry name" value="STAS domain"/>
    <property type="match status" value="1"/>
</dbReference>
<dbReference type="Gene3D" id="2.60.120.10">
    <property type="entry name" value="Jelly Rolls"/>
    <property type="match status" value="1"/>
</dbReference>
<comment type="subcellular location">
    <subcellularLocation>
        <location evidence="1">Membrane</location>
        <topology evidence="1">Multi-pass membrane protein</topology>
    </subcellularLocation>
</comment>
<feature type="region of interest" description="Disordered" evidence="5">
    <location>
        <begin position="123"/>
        <end position="145"/>
    </location>
</feature>
<evidence type="ECO:0008006" key="11">
    <source>
        <dbReference type="Google" id="ProtNLM"/>
    </source>
</evidence>
<evidence type="ECO:0000256" key="6">
    <source>
        <dbReference type="SAM" id="Phobius"/>
    </source>
</evidence>
<evidence type="ECO:0000313" key="10">
    <source>
        <dbReference type="Proteomes" id="UP000053424"/>
    </source>
</evidence>
<evidence type="ECO:0000259" key="7">
    <source>
        <dbReference type="PROSITE" id="PS50042"/>
    </source>
</evidence>
<keyword evidence="4 6" id="KW-0472">Membrane</keyword>
<feature type="compositionally biased region" description="Low complexity" evidence="5">
    <location>
        <begin position="295"/>
        <end position="320"/>
    </location>
</feature>
<dbReference type="PROSITE" id="PS50801">
    <property type="entry name" value="STAS"/>
    <property type="match status" value="1"/>
</dbReference>
<dbReference type="SMART" id="SM00100">
    <property type="entry name" value="cNMP"/>
    <property type="match status" value="1"/>
</dbReference>
<protein>
    <recommendedName>
        <fullName evidence="11">STAS domain-containing protein</fullName>
    </recommendedName>
</protein>
<dbReference type="InterPro" id="IPR014710">
    <property type="entry name" value="RmlC-like_jellyroll"/>
</dbReference>
<feature type="transmembrane region" description="Helical" evidence="6">
    <location>
        <begin position="574"/>
        <end position="593"/>
    </location>
</feature>
<dbReference type="PROSITE" id="PS50042">
    <property type="entry name" value="CNMP_BINDING_3"/>
    <property type="match status" value="1"/>
</dbReference>
<evidence type="ECO:0000259" key="8">
    <source>
        <dbReference type="PROSITE" id="PS50801"/>
    </source>
</evidence>
<feature type="region of interest" description="Disordered" evidence="5">
    <location>
        <begin position="413"/>
        <end position="432"/>
    </location>
</feature>
<feature type="transmembrane region" description="Helical" evidence="6">
    <location>
        <begin position="849"/>
        <end position="882"/>
    </location>
</feature>
<feature type="transmembrane region" description="Helical" evidence="6">
    <location>
        <begin position="708"/>
        <end position="730"/>
    </location>
</feature>
<dbReference type="Proteomes" id="UP000053424">
    <property type="component" value="Unassembled WGS sequence"/>
</dbReference>
<evidence type="ECO:0000256" key="5">
    <source>
        <dbReference type="SAM" id="MobiDB-lite"/>
    </source>
</evidence>
<evidence type="ECO:0000313" key="9">
    <source>
        <dbReference type="EMBL" id="KIM44116.1"/>
    </source>
</evidence>
<dbReference type="InterPro" id="IPR052706">
    <property type="entry name" value="Membrane-Transporter-like"/>
</dbReference>
<feature type="domain" description="Cyclic nucleotide-binding" evidence="7">
    <location>
        <begin position="1163"/>
        <end position="1283"/>
    </location>
</feature>
<keyword evidence="2 6" id="KW-0812">Transmembrane</keyword>
<dbReference type="SUPFAM" id="SSF51206">
    <property type="entry name" value="cAMP-binding domain-like"/>
    <property type="match status" value="1"/>
</dbReference>
<dbReference type="Pfam" id="PF00027">
    <property type="entry name" value="cNMP_binding"/>
    <property type="match status" value="1"/>
</dbReference>
<evidence type="ECO:0000256" key="2">
    <source>
        <dbReference type="ARBA" id="ARBA00022692"/>
    </source>
</evidence>
<dbReference type="PANTHER" id="PTHR43310">
    <property type="entry name" value="SULFATE TRANSPORTER YBAR-RELATED"/>
    <property type="match status" value="1"/>
</dbReference>
<feature type="transmembrane region" description="Helical" evidence="6">
    <location>
        <begin position="682"/>
        <end position="701"/>
    </location>
</feature>
<dbReference type="Pfam" id="PF00916">
    <property type="entry name" value="Sulfate_transp"/>
    <property type="match status" value="1"/>
</dbReference>